<protein>
    <submittedName>
        <fullName evidence="2">Oxidoreductase</fullName>
    </submittedName>
</protein>
<sequence>MEIALGAMWFGTKVDEETSFAILDRFTEAGGTMIDTANNYAFWLTGGVGGESETVLGRWLASRKKRDQVVLGTKVGARPTAPGMGLENTEGLSEKAIRAAVEGSLRRLGTDRIDVYWAHIEDRTVPLEETMGAFGDLVREGTVGRLGASNHALWRLERARALGEPRWDDLQYRYTYLQPQPGVPLADIGHYLVTDELLDYVRAEGMRLWVYNALLAGGYTRADKPLHEAYRCPANERRLAVLRSVADELGATPNQVVLAWLMGGDPPVIPIVGVSTVAQVEEMLGAAELTLPAELRERLDSAAAG</sequence>
<comment type="caution">
    <text evidence="2">The sequence shown here is derived from an EMBL/GenBank/DDBJ whole genome shotgun (WGS) entry which is preliminary data.</text>
</comment>
<dbReference type="AlphaFoldDB" id="A0A9W6UTL1"/>
<gene>
    <name evidence="2" type="ORF">Arub01_11130</name>
</gene>
<evidence type="ECO:0000259" key="1">
    <source>
        <dbReference type="Pfam" id="PF00248"/>
    </source>
</evidence>
<dbReference type="PANTHER" id="PTHR43364">
    <property type="entry name" value="NADH-SPECIFIC METHYLGLYOXAL REDUCTASE-RELATED"/>
    <property type="match status" value="1"/>
</dbReference>
<name>A0A9W6UTL1_9ACTN</name>
<dbReference type="Gene3D" id="3.20.20.100">
    <property type="entry name" value="NADP-dependent oxidoreductase domain"/>
    <property type="match status" value="1"/>
</dbReference>
<dbReference type="Pfam" id="PF00248">
    <property type="entry name" value="Aldo_ket_red"/>
    <property type="match status" value="1"/>
</dbReference>
<feature type="domain" description="NADP-dependent oxidoreductase" evidence="1">
    <location>
        <begin position="2"/>
        <end position="302"/>
    </location>
</feature>
<dbReference type="EMBL" id="BSRZ01000001">
    <property type="protein sequence ID" value="GLW62869.1"/>
    <property type="molecule type" value="Genomic_DNA"/>
</dbReference>
<accession>A0A9W6UTL1</accession>
<dbReference type="Proteomes" id="UP001165124">
    <property type="component" value="Unassembled WGS sequence"/>
</dbReference>
<dbReference type="SUPFAM" id="SSF51430">
    <property type="entry name" value="NAD(P)-linked oxidoreductase"/>
    <property type="match status" value="1"/>
</dbReference>
<keyword evidence="3" id="KW-1185">Reference proteome</keyword>
<dbReference type="GO" id="GO:0005829">
    <property type="term" value="C:cytosol"/>
    <property type="evidence" value="ECO:0007669"/>
    <property type="project" value="TreeGrafter"/>
</dbReference>
<dbReference type="InterPro" id="IPR036812">
    <property type="entry name" value="NAD(P)_OxRdtase_dom_sf"/>
</dbReference>
<reference evidence="2" key="1">
    <citation type="submission" date="2023-02" db="EMBL/GenBank/DDBJ databases">
        <title>Actinomadura rubrobrunea NBRC 14622.</title>
        <authorList>
            <person name="Ichikawa N."/>
            <person name="Sato H."/>
            <person name="Tonouchi N."/>
        </authorList>
    </citation>
    <scope>NUCLEOTIDE SEQUENCE</scope>
    <source>
        <strain evidence="2">NBRC 14622</strain>
    </source>
</reference>
<dbReference type="RefSeq" id="WP_067917643.1">
    <property type="nucleotide sequence ID" value="NZ_BSRZ01000001.1"/>
</dbReference>
<dbReference type="InterPro" id="IPR050523">
    <property type="entry name" value="AKR_Detox_Biosynth"/>
</dbReference>
<evidence type="ECO:0000313" key="3">
    <source>
        <dbReference type="Proteomes" id="UP001165124"/>
    </source>
</evidence>
<dbReference type="PANTHER" id="PTHR43364:SF6">
    <property type="entry name" value="OXIDOREDUCTASE-RELATED"/>
    <property type="match status" value="1"/>
</dbReference>
<organism evidence="2 3">
    <name type="scientific">Actinomadura rubrobrunea</name>
    <dbReference type="NCBI Taxonomy" id="115335"/>
    <lineage>
        <taxon>Bacteria</taxon>
        <taxon>Bacillati</taxon>
        <taxon>Actinomycetota</taxon>
        <taxon>Actinomycetes</taxon>
        <taxon>Streptosporangiales</taxon>
        <taxon>Thermomonosporaceae</taxon>
        <taxon>Actinomadura</taxon>
    </lineage>
</organism>
<evidence type="ECO:0000313" key="2">
    <source>
        <dbReference type="EMBL" id="GLW62869.1"/>
    </source>
</evidence>
<proteinExistence type="predicted"/>
<dbReference type="InterPro" id="IPR023210">
    <property type="entry name" value="NADP_OxRdtase_dom"/>
</dbReference>